<feature type="chain" id="PRO_5038566211" evidence="2">
    <location>
        <begin position="27"/>
        <end position="181"/>
    </location>
</feature>
<feature type="compositionally biased region" description="Basic and acidic residues" evidence="1">
    <location>
        <begin position="54"/>
        <end position="63"/>
    </location>
</feature>
<evidence type="ECO:0000256" key="2">
    <source>
        <dbReference type="SAM" id="SignalP"/>
    </source>
</evidence>
<evidence type="ECO:0000256" key="1">
    <source>
        <dbReference type="SAM" id="MobiDB-lite"/>
    </source>
</evidence>
<evidence type="ECO:0000313" key="3">
    <source>
        <dbReference type="EMBL" id="AKK12046.1"/>
    </source>
</evidence>
<dbReference type="PROSITE" id="PS51257">
    <property type="entry name" value="PROKAR_LIPOPROTEIN"/>
    <property type="match status" value="1"/>
</dbReference>
<dbReference type="EMBL" id="CP011546">
    <property type="protein sequence ID" value="AKK12046.1"/>
    <property type="molecule type" value="Genomic_DNA"/>
</dbReference>
<dbReference type="AlphaFoldDB" id="A0A0G3HFB4"/>
<keyword evidence="2" id="KW-0732">Signal</keyword>
<feature type="signal peptide" evidence="2">
    <location>
        <begin position="1"/>
        <end position="26"/>
    </location>
</feature>
<dbReference type="STRING" id="1072256.CUTER_10410"/>
<feature type="compositionally biased region" description="Basic and acidic residues" evidence="1">
    <location>
        <begin position="73"/>
        <end position="83"/>
    </location>
</feature>
<protein>
    <submittedName>
        <fullName evidence="3">Uncharacterized protein</fullName>
    </submittedName>
</protein>
<reference evidence="3 4" key="1">
    <citation type="journal article" date="2015" name="Genome Announc.">
        <title>Virulence Factor Genes Detected in the Complete Genome Sequence of Corynebacterium uterequi DSM 45634, Isolated from the Uterus of a Maiden Mare.</title>
        <authorList>
            <person name="Ruckert C."/>
            <person name="Kriete M."/>
            <person name="Jaenicke S."/>
            <person name="Winkler A."/>
            <person name="Tauch A."/>
        </authorList>
    </citation>
    <scope>NUCLEOTIDE SEQUENCE [LARGE SCALE GENOMIC DNA]</scope>
    <source>
        <strain evidence="3 4">DSM 45634</strain>
    </source>
</reference>
<feature type="compositionally biased region" description="Low complexity" evidence="1">
    <location>
        <begin position="39"/>
        <end position="53"/>
    </location>
</feature>
<proteinExistence type="predicted"/>
<dbReference type="Proteomes" id="UP000035548">
    <property type="component" value="Chromosome"/>
</dbReference>
<dbReference type="PATRIC" id="fig|1072256.5.peg.2047"/>
<accession>A0A0G3HFB4</accession>
<name>A0A0G3HFB4_9CORY</name>
<sequence>MIRLLSHTLRLAGVTAAGLGCAVALSACGGTTVTSDDVAASSATSQASATTTAKQDKDKDKETTPSAAVAPAREGEEPRRDEPAAEISSVPKGVGAPVVTETDRRYLDALHAGGVDTAGMEDVLIGAAGTVCAGDPVSAATPAAVAGQLVEQGRTDKPVDEVTTLLQASARDTYCAGSPAP</sequence>
<evidence type="ECO:0000313" key="4">
    <source>
        <dbReference type="Proteomes" id="UP000035548"/>
    </source>
</evidence>
<reference evidence="4" key="2">
    <citation type="submission" date="2015-05" db="EMBL/GenBank/DDBJ databases">
        <title>Complete genome sequence of Corynebacterium uterequi DSM 45634, isolated from the uterus of a maiden mare.</title>
        <authorList>
            <person name="Ruckert C."/>
            <person name="Albersmeier A."/>
            <person name="Winkler A."/>
            <person name="Tauch A."/>
        </authorList>
    </citation>
    <scope>NUCLEOTIDE SEQUENCE [LARGE SCALE GENOMIC DNA]</scope>
    <source>
        <strain evidence="4">DSM 45634</strain>
    </source>
</reference>
<gene>
    <name evidence="3" type="ORF">CUTER_10410</name>
</gene>
<keyword evidence="4" id="KW-1185">Reference proteome</keyword>
<feature type="region of interest" description="Disordered" evidence="1">
    <location>
        <begin position="39"/>
        <end position="97"/>
    </location>
</feature>
<organism evidence="3 4">
    <name type="scientific">Corynebacterium uterequi</name>
    <dbReference type="NCBI Taxonomy" id="1072256"/>
    <lineage>
        <taxon>Bacteria</taxon>
        <taxon>Bacillati</taxon>
        <taxon>Actinomycetota</taxon>
        <taxon>Actinomycetes</taxon>
        <taxon>Mycobacteriales</taxon>
        <taxon>Corynebacteriaceae</taxon>
        <taxon>Corynebacterium</taxon>
    </lineage>
</organism>
<dbReference type="KEGG" id="cut:CUTER_10410"/>